<dbReference type="AlphaFoldDB" id="B9RVB7"/>
<feature type="coiled-coil region" evidence="1">
    <location>
        <begin position="133"/>
        <end position="167"/>
    </location>
</feature>
<sequence>MEPQRSSKAGAESLNVLQKLQEIFHHKEIKIALLKLGIYSSEQNLSVVNPKSNASSSKLKRIDELEIVDEIPEDFTPPDGMKEEDQREMHRAMNGRKLLTDSRASNSTEVVKLPLANSSSGKKGYVNSRNGKQVMQSSEIEQLSERLKFLEEESKLMKQEFLEQVEERKQLVNEIYQHFRAIYHCLQLEDPESGERCFDETYILYPREEGGLGTGLSEVLRQDSSSYVITGEDQRTNIMALKEAPEE</sequence>
<accession>B9RVB7</accession>
<evidence type="ECO:0000313" key="2">
    <source>
        <dbReference type="EMBL" id="EEF44850.1"/>
    </source>
</evidence>
<gene>
    <name evidence="2" type="ORF">RCOM_0901940</name>
</gene>
<dbReference type="InParanoid" id="B9RVB7"/>
<protein>
    <submittedName>
        <fullName evidence="2">Uncharacterized protein</fullName>
    </submittedName>
</protein>
<keyword evidence="1" id="KW-0175">Coiled coil</keyword>
<organism evidence="2 3">
    <name type="scientific">Ricinus communis</name>
    <name type="common">Castor bean</name>
    <dbReference type="NCBI Taxonomy" id="3988"/>
    <lineage>
        <taxon>Eukaryota</taxon>
        <taxon>Viridiplantae</taxon>
        <taxon>Streptophyta</taxon>
        <taxon>Embryophyta</taxon>
        <taxon>Tracheophyta</taxon>
        <taxon>Spermatophyta</taxon>
        <taxon>Magnoliopsida</taxon>
        <taxon>eudicotyledons</taxon>
        <taxon>Gunneridae</taxon>
        <taxon>Pentapetalae</taxon>
        <taxon>rosids</taxon>
        <taxon>fabids</taxon>
        <taxon>Malpighiales</taxon>
        <taxon>Euphorbiaceae</taxon>
        <taxon>Acalyphoideae</taxon>
        <taxon>Acalypheae</taxon>
        <taxon>Ricinus</taxon>
    </lineage>
</organism>
<reference evidence="3" key="1">
    <citation type="journal article" date="2010" name="Nat. Biotechnol.">
        <title>Draft genome sequence of the oilseed species Ricinus communis.</title>
        <authorList>
            <person name="Chan A.P."/>
            <person name="Crabtree J."/>
            <person name="Zhao Q."/>
            <person name="Lorenzi H."/>
            <person name="Orvis J."/>
            <person name="Puiu D."/>
            <person name="Melake-Berhan A."/>
            <person name="Jones K.M."/>
            <person name="Redman J."/>
            <person name="Chen G."/>
            <person name="Cahoon E.B."/>
            <person name="Gedil M."/>
            <person name="Stanke M."/>
            <person name="Haas B.J."/>
            <person name="Wortman J.R."/>
            <person name="Fraser-Liggett C.M."/>
            <person name="Ravel J."/>
            <person name="Rabinowicz P.D."/>
        </authorList>
    </citation>
    <scope>NUCLEOTIDE SEQUENCE [LARGE SCALE GENOMIC DNA]</scope>
    <source>
        <strain evidence="3">cv. Hale</strain>
    </source>
</reference>
<evidence type="ECO:0000313" key="3">
    <source>
        <dbReference type="Proteomes" id="UP000008311"/>
    </source>
</evidence>
<proteinExistence type="predicted"/>
<dbReference type="eggNOG" id="ENOG502S77S">
    <property type="taxonomic scope" value="Eukaryota"/>
</dbReference>
<name>B9RVB7_RICCO</name>
<evidence type="ECO:0000256" key="1">
    <source>
        <dbReference type="SAM" id="Coils"/>
    </source>
</evidence>
<keyword evidence="3" id="KW-1185">Reference proteome</keyword>
<dbReference type="Proteomes" id="UP000008311">
    <property type="component" value="Unassembled WGS sequence"/>
</dbReference>
<dbReference type="EMBL" id="EQ973818">
    <property type="protein sequence ID" value="EEF44850.1"/>
    <property type="molecule type" value="Genomic_DNA"/>
</dbReference>